<evidence type="ECO:0000313" key="2">
    <source>
        <dbReference type="EMBL" id="RDB15468.1"/>
    </source>
</evidence>
<protein>
    <submittedName>
        <fullName evidence="2">Uncharacterized protein</fullName>
    </submittedName>
</protein>
<gene>
    <name evidence="2" type="ORF">Hypma_004271</name>
</gene>
<dbReference type="EMBL" id="LUEZ02000158">
    <property type="protein sequence ID" value="RDB15468.1"/>
    <property type="molecule type" value="Genomic_DNA"/>
</dbReference>
<feature type="compositionally biased region" description="Basic residues" evidence="1">
    <location>
        <begin position="96"/>
        <end position="112"/>
    </location>
</feature>
<dbReference type="InParanoid" id="A0A369J0D6"/>
<feature type="compositionally biased region" description="Pro residues" evidence="1">
    <location>
        <begin position="74"/>
        <end position="88"/>
    </location>
</feature>
<keyword evidence="3" id="KW-1185">Reference proteome</keyword>
<evidence type="ECO:0000313" key="3">
    <source>
        <dbReference type="Proteomes" id="UP000076154"/>
    </source>
</evidence>
<feature type="compositionally biased region" description="Basic and acidic residues" evidence="1">
    <location>
        <begin position="47"/>
        <end position="64"/>
    </location>
</feature>
<evidence type="ECO:0000256" key="1">
    <source>
        <dbReference type="SAM" id="MobiDB-lite"/>
    </source>
</evidence>
<organism evidence="2 3">
    <name type="scientific">Hypsizygus marmoreus</name>
    <name type="common">White beech mushroom</name>
    <name type="synonym">Agaricus marmoreus</name>
    <dbReference type="NCBI Taxonomy" id="39966"/>
    <lineage>
        <taxon>Eukaryota</taxon>
        <taxon>Fungi</taxon>
        <taxon>Dikarya</taxon>
        <taxon>Basidiomycota</taxon>
        <taxon>Agaricomycotina</taxon>
        <taxon>Agaricomycetes</taxon>
        <taxon>Agaricomycetidae</taxon>
        <taxon>Agaricales</taxon>
        <taxon>Tricholomatineae</taxon>
        <taxon>Lyophyllaceae</taxon>
        <taxon>Hypsizygus</taxon>
    </lineage>
</organism>
<accession>A0A369J0D6</accession>
<name>A0A369J0D6_HYPMA</name>
<reference evidence="2" key="1">
    <citation type="submission" date="2018-04" db="EMBL/GenBank/DDBJ databases">
        <title>Whole genome sequencing of Hypsizygus marmoreus.</title>
        <authorList>
            <person name="Choi I.-G."/>
            <person name="Min B."/>
            <person name="Kim J.-G."/>
            <person name="Kim S."/>
            <person name="Oh Y.-L."/>
            <person name="Kong W.-S."/>
            <person name="Park H."/>
            <person name="Jeong J."/>
            <person name="Song E.-S."/>
        </authorList>
    </citation>
    <scope>NUCLEOTIDE SEQUENCE [LARGE SCALE GENOMIC DNA]</scope>
    <source>
        <strain evidence="2">51987-8</strain>
    </source>
</reference>
<sequence>MGAYTLPLCRTDIERSLPPPLLSVTAYGRTTCLFQCDGGRPWEIDSSRTCHDSKSNATSHRDVVKSSPQRHMIQPPPPPPAAHAPHPPSSTSSSSNRKRPTKSRIPRKKARKNVMDAEARRRDIEADEWASEVTPTSVRCRGCQKIIRLDRRSLYYRGLWDKHRDTCRAIRRVKHGLAAKPLERAGAQKHSRGMVDIQEQGLRRTTSDGIMVLTKSQLPALPTHERKPYRFSPHTSLSGPGVPPAYHCEYSYTPTAITSFHFPCDHDGSVTPLYRQVASRSVQDAVKREDIDVDMYGYEAVSCKSSTTTEFSLLQAAQCLISLKSRC</sequence>
<comment type="caution">
    <text evidence="2">The sequence shown here is derived from an EMBL/GenBank/DDBJ whole genome shotgun (WGS) entry which is preliminary data.</text>
</comment>
<dbReference type="AlphaFoldDB" id="A0A369J0D6"/>
<dbReference type="Proteomes" id="UP000076154">
    <property type="component" value="Unassembled WGS sequence"/>
</dbReference>
<dbReference type="OrthoDB" id="192148at2759"/>
<proteinExistence type="predicted"/>
<feature type="region of interest" description="Disordered" evidence="1">
    <location>
        <begin position="47"/>
        <end position="119"/>
    </location>
</feature>